<dbReference type="Pfam" id="PF05036">
    <property type="entry name" value="SPOR"/>
    <property type="match status" value="1"/>
</dbReference>
<dbReference type="InterPro" id="IPR032899">
    <property type="entry name" value="DamX"/>
</dbReference>
<evidence type="ECO:0000259" key="3">
    <source>
        <dbReference type="PROSITE" id="PS51724"/>
    </source>
</evidence>
<comment type="domain">
    <text evidence="1">The SPOR domain binds septal peptidoglycans and is required to target DamX to the septal ring.</text>
</comment>
<feature type="compositionally biased region" description="Low complexity" evidence="2">
    <location>
        <begin position="91"/>
        <end position="111"/>
    </location>
</feature>
<dbReference type="SUPFAM" id="SSF110997">
    <property type="entry name" value="Sporulation related repeat"/>
    <property type="match status" value="1"/>
</dbReference>
<organism evidence="4 5">
    <name type="scientific">Dickeya lacustris</name>
    <dbReference type="NCBI Taxonomy" id="2259638"/>
    <lineage>
        <taxon>Bacteria</taxon>
        <taxon>Pseudomonadati</taxon>
        <taxon>Pseudomonadota</taxon>
        <taxon>Gammaproteobacteria</taxon>
        <taxon>Enterobacterales</taxon>
        <taxon>Pectobacteriaceae</taxon>
        <taxon>Dickeya</taxon>
    </lineage>
</organism>
<keyword evidence="1" id="KW-0997">Cell inner membrane</keyword>
<comment type="similarity">
    <text evidence="1">Belongs to the DamX family.</text>
</comment>
<dbReference type="NCBIfam" id="NF008153">
    <property type="entry name" value="PRK10905.1"/>
    <property type="match status" value="1"/>
</dbReference>
<proteinExistence type="inferred from homology"/>
<comment type="function">
    <text evidence="1">Non-essential cell division protein.</text>
</comment>
<feature type="compositionally biased region" description="Low complexity" evidence="2">
    <location>
        <begin position="236"/>
        <end position="252"/>
    </location>
</feature>
<evidence type="ECO:0000256" key="1">
    <source>
        <dbReference type="HAMAP-Rule" id="MF_02021"/>
    </source>
</evidence>
<keyword evidence="1" id="KW-0812">Transmembrane</keyword>
<keyword evidence="1" id="KW-1133">Transmembrane helix</keyword>
<feature type="transmembrane region" description="Helical" evidence="1">
    <location>
        <begin position="42"/>
        <end position="61"/>
    </location>
</feature>
<dbReference type="InterPro" id="IPR007730">
    <property type="entry name" value="SPOR-like_dom"/>
</dbReference>
<dbReference type="RefSeq" id="WP_125260895.1">
    <property type="nucleotide sequence ID" value="NZ_CP114280.1"/>
</dbReference>
<feature type="region of interest" description="Disordered" evidence="2">
    <location>
        <begin position="159"/>
        <end position="252"/>
    </location>
</feature>
<gene>
    <name evidence="1 4" type="primary">damX</name>
    <name evidence="4" type="ORF">O1Q98_13305</name>
</gene>
<keyword evidence="5" id="KW-1185">Reference proteome</keyword>
<feature type="compositionally biased region" description="Basic and acidic residues" evidence="2">
    <location>
        <begin position="8"/>
        <end position="19"/>
    </location>
</feature>
<dbReference type="InterPro" id="IPR036680">
    <property type="entry name" value="SPOR-like_sf"/>
</dbReference>
<sequence length="361" mass="37696">MDEFNPEDALKPDTSDRRPARQQKRGKSLSAPSVSLSKQHTMIGIGIVVLVLLIIGIGSALQSPGQNSAAPASSGGGKNIDLASSMSDNQSATVTPAPSAPAAANSGAPQPLSGQPIAGTPTQAPLVPQNSNQQRIELPGNITDALSQPQQQERVNAFSAGLPTEPATVYSPPTKGGRAPSPSASVEKAPAPAPTRTQPEKVEKPSSHKSPEPKPEPKEAAHPVVNTHKTPTTALVPAPSSKPSVAPKPATAVVPHSAATPVATPTATGASIQGAPASHFTLQLSSASREDSLKTYARELRLTNYWVYETKRDGRPWYVLVNGVYASSEDAKRAISSLPADVQAKKPWVRPIRQVKQDVTK</sequence>
<dbReference type="HAMAP" id="MF_02021">
    <property type="entry name" value="DamX"/>
    <property type="match status" value="1"/>
</dbReference>
<dbReference type="GO" id="GO:0051301">
    <property type="term" value="P:cell division"/>
    <property type="evidence" value="ECO:0007669"/>
    <property type="project" value="UniProtKB-KW"/>
</dbReference>
<keyword evidence="1" id="KW-1003">Cell membrane</keyword>
<feature type="region of interest" description="Disordered" evidence="2">
    <location>
        <begin position="1"/>
        <end position="35"/>
    </location>
</feature>
<keyword evidence="1" id="KW-0472">Membrane</keyword>
<evidence type="ECO:0000256" key="2">
    <source>
        <dbReference type="SAM" id="MobiDB-lite"/>
    </source>
</evidence>
<feature type="region of interest" description="Disordered" evidence="2">
    <location>
        <begin position="63"/>
        <end position="127"/>
    </location>
</feature>
<feature type="domain" description="SPOR" evidence="3">
    <location>
        <begin position="274"/>
        <end position="351"/>
    </location>
</feature>
<accession>A0ABY8G3V4</accession>
<comment type="subcellular location">
    <subcellularLocation>
        <location evidence="1">Cell inner membrane</location>
        <topology evidence="1">Single-pass membrane protein</topology>
    </subcellularLocation>
    <text evidence="1">Localizes at the septal ring.</text>
</comment>
<keyword evidence="1 4" id="KW-0132">Cell division</keyword>
<dbReference type="PROSITE" id="PS51724">
    <property type="entry name" value="SPOR"/>
    <property type="match status" value="1"/>
</dbReference>
<reference evidence="4 5" key="1">
    <citation type="submission" date="2022-12" db="EMBL/GenBank/DDBJ databases">
        <title>Complete genome sequencing of Dickeya lacustris type strain LMG30899.</title>
        <authorList>
            <person name="Dobhal S."/>
            <person name="Arizala D."/>
            <person name="Arif M."/>
        </authorList>
    </citation>
    <scope>NUCLEOTIDE SEQUENCE [LARGE SCALE GENOMIC DNA]</scope>
    <source>
        <strain evidence="4 5">LMG30899</strain>
    </source>
</reference>
<evidence type="ECO:0000313" key="4">
    <source>
        <dbReference type="EMBL" id="WFN54639.1"/>
    </source>
</evidence>
<evidence type="ECO:0000313" key="5">
    <source>
        <dbReference type="Proteomes" id="UP001219630"/>
    </source>
</evidence>
<name>A0ABY8G3V4_9GAMM</name>
<protein>
    <recommendedName>
        <fullName evidence="1">Cell division protein DamX</fullName>
    </recommendedName>
</protein>
<feature type="compositionally biased region" description="Basic and acidic residues" evidence="2">
    <location>
        <begin position="198"/>
        <end position="221"/>
    </location>
</feature>
<dbReference type="EMBL" id="CP114280">
    <property type="protein sequence ID" value="WFN54639.1"/>
    <property type="molecule type" value="Genomic_DNA"/>
</dbReference>
<dbReference type="Proteomes" id="UP001219630">
    <property type="component" value="Chromosome"/>
</dbReference>
<keyword evidence="1" id="KW-0131">Cell cycle</keyword>
<dbReference type="Gene3D" id="3.30.70.1070">
    <property type="entry name" value="Sporulation related repeat"/>
    <property type="match status" value="1"/>
</dbReference>